<proteinExistence type="predicted"/>
<evidence type="ECO:0000313" key="2">
    <source>
        <dbReference type="EMBL" id="KIZ02384.1"/>
    </source>
</evidence>
<dbReference type="AlphaFoldDB" id="A0A0D2L5T9"/>
<dbReference type="Proteomes" id="UP000054498">
    <property type="component" value="Unassembled WGS sequence"/>
</dbReference>
<dbReference type="GO" id="GO:0004674">
    <property type="term" value="F:protein serine/threonine kinase activity"/>
    <property type="evidence" value="ECO:0007669"/>
    <property type="project" value="TreeGrafter"/>
</dbReference>
<dbReference type="InterPro" id="IPR053235">
    <property type="entry name" value="Ser_Thr_kinase"/>
</dbReference>
<dbReference type="OrthoDB" id="1668230at2759"/>
<dbReference type="Gene3D" id="1.10.510.10">
    <property type="entry name" value="Transferase(Phosphotransferase) domain 1"/>
    <property type="match status" value="1"/>
</dbReference>
<dbReference type="InterPro" id="IPR011009">
    <property type="entry name" value="Kinase-like_dom_sf"/>
</dbReference>
<dbReference type="PANTHER" id="PTHR24361">
    <property type="entry name" value="MITOGEN-ACTIVATED KINASE KINASE KINASE"/>
    <property type="match status" value="1"/>
</dbReference>
<dbReference type="Pfam" id="PF00069">
    <property type="entry name" value="Pkinase"/>
    <property type="match status" value="1"/>
</dbReference>
<gene>
    <name evidence="2" type="ORF">MNEG_5574</name>
</gene>
<dbReference type="EMBL" id="KK101061">
    <property type="protein sequence ID" value="KIZ02384.1"/>
    <property type="molecule type" value="Genomic_DNA"/>
</dbReference>
<feature type="domain" description="Protein kinase" evidence="1">
    <location>
        <begin position="74"/>
        <end position="313"/>
    </location>
</feature>
<protein>
    <recommendedName>
        <fullName evidence="1">Protein kinase domain-containing protein</fullName>
    </recommendedName>
</protein>
<name>A0A0D2L5T9_9CHLO</name>
<dbReference type="GO" id="GO:0005524">
    <property type="term" value="F:ATP binding"/>
    <property type="evidence" value="ECO:0007669"/>
    <property type="project" value="InterPro"/>
</dbReference>
<sequence>MNFRSLDYCTGPRIPQTFEGFQGLLDKPLDVQILQRAFELLPAQIQLAHTKQQAQWVYNRARQLPGSSTKLFARQHSGLLINGDFLPNVVSRSTLVYAFKDRVPVLLKIRSHEGAEHEAAVWEALTQTCPKPPGLAGPIKVLQLKGSAGQAGRLGLQMPLYPATLQHMPKPLPAQDVLVIGKQVLDGLLHMHQCGWAHCDVKAPNIFVKDDGSAVLGDYGAARMLGGDADEKTLSHIASDLPAAFQVDKASEQLDQYLLAVTLLEKLDLLQLGPGVLTTAAVRRAAGQVLAGGSADLHAFIISLLKAIAHESG</sequence>
<evidence type="ECO:0000313" key="3">
    <source>
        <dbReference type="Proteomes" id="UP000054498"/>
    </source>
</evidence>
<reference evidence="2 3" key="1">
    <citation type="journal article" date="2013" name="BMC Genomics">
        <title>Reconstruction of the lipid metabolism for the microalga Monoraphidium neglectum from its genome sequence reveals characteristics suitable for biofuel production.</title>
        <authorList>
            <person name="Bogen C."/>
            <person name="Al-Dilaimi A."/>
            <person name="Albersmeier A."/>
            <person name="Wichmann J."/>
            <person name="Grundmann M."/>
            <person name="Rupp O."/>
            <person name="Lauersen K.J."/>
            <person name="Blifernez-Klassen O."/>
            <person name="Kalinowski J."/>
            <person name="Goesmann A."/>
            <person name="Mussgnug J.H."/>
            <person name="Kruse O."/>
        </authorList>
    </citation>
    <scope>NUCLEOTIDE SEQUENCE [LARGE SCALE GENOMIC DNA]</scope>
    <source>
        <strain evidence="2 3">SAG 48.87</strain>
    </source>
</reference>
<dbReference type="GeneID" id="25738451"/>
<dbReference type="SMART" id="SM00220">
    <property type="entry name" value="S_TKc"/>
    <property type="match status" value="1"/>
</dbReference>
<dbReference type="InterPro" id="IPR000719">
    <property type="entry name" value="Prot_kinase_dom"/>
</dbReference>
<dbReference type="PROSITE" id="PS50011">
    <property type="entry name" value="PROTEIN_KINASE_DOM"/>
    <property type="match status" value="1"/>
</dbReference>
<dbReference type="KEGG" id="mng:MNEG_5574"/>
<evidence type="ECO:0000259" key="1">
    <source>
        <dbReference type="PROSITE" id="PS50011"/>
    </source>
</evidence>
<dbReference type="SUPFAM" id="SSF56112">
    <property type="entry name" value="Protein kinase-like (PK-like)"/>
    <property type="match status" value="1"/>
</dbReference>
<accession>A0A0D2L5T9</accession>
<dbReference type="RefSeq" id="XP_013901403.1">
    <property type="nucleotide sequence ID" value="XM_014045949.1"/>
</dbReference>
<keyword evidence="3" id="KW-1185">Reference proteome</keyword>
<dbReference type="GO" id="GO:0005737">
    <property type="term" value="C:cytoplasm"/>
    <property type="evidence" value="ECO:0007669"/>
    <property type="project" value="TreeGrafter"/>
</dbReference>
<dbReference type="STRING" id="145388.A0A0D2L5T9"/>
<organism evidence="2 3">
    <name type="scientific">Monoraphidium neglectum</name>
    <dbReference type="NCBI Taxonomy" id="145388"/>
    <lineage>
        <taxon>Eukaryota</taxon>
        <taxon>Viridiplantae</taxon>
        <taxon>Chlorophyta</taxon>
        <taxon>core chlorophytes</taxon>
        <taxon>Chlorophyceae</taxon>
        <taxon>CS clade</taxon>
        <taxon>Sphaeropleales</taxon>
        <taxon>Selenastraceae</taxon>
        <taxon>Monoraphidium</taxon>
    </lineage>
</organism>